<feature type="domain" description="C3H1-type" evidence="7">
    <location>
        <begin position="147"/>
        <end position="175"/>
    </location>
</feature>
<feature type="domain" description="C3H1-type" evidence="7">
    <location>
        <begin position="347"/>
        <end position="375"/>
    </location>
</feature>
<dbReference type="InterPro" id="IPR000571">
    <property type="entry name" value="Znf_CCCH"/>
</dbReference>
<dbReference type="AlphaFoldDB" id="A0A5J9UGK9"/>
<feature type="compositionally biased region" description="Basic and acidic residues" evidence="6">
    <location>
        <begin position="662"/>
        <end position="676"/>
    </location>
</feature>
<dbReference type="OrthoDB" id="411372at2759"/>
<sequence length="1196" mass="126987">MDPHADEAAAGEDGRASPGTGLEGPMRRMGLDGNGGGGEGQEEDGEVARLPERPGEADCGYYLRTGACGFGERCRYNHPRDRGGTEFGGGAKNGAASDFPERLGQPVCEYYLKTGTCKFGSNCKYHHPKQDGSVQSVVLNNSGFPLRPGEKECSYYMKTGQCKFGSTCKFHHPEFGGAPVTPGIYPPLQPASAPSPHAYASLANWQMGRSPVVPGSYIPGSYTPMMLSSGMVPLQGWSPYPASVNPVASGGTQQTVQAGPLYGIGNHGSSTTIAYGSPYMSYSPSAGQSSNNQQEHVFPERPGQPECQYYMRTGHCKFGATCKYNHPRDLSAPKSNYVFSPLCLPLRPGAPPCAYYAQNGYCRYGVACKYDHPMGTLGYSSSALPLSEMPIAPYPLGFPIAALAPSSSSPDLRPDYISPKDPSVNQVASPVAAPDPVGVILPKGGFPPDTIMRAQTSTTNGGSSSPGVLVGLSNLIRWAKLAKRCSRYFSRKKRFFRWRDAPRMRCEGGGRRNVAVSRDAAAAPLPPVVSRVEPPSSRAGSTSDDRAFTAAPGRPPCSVSPHPFTPLARPPPSLSPLATATTAYSSAACATPSPYPARGPIHASGSPATLSPPSLPPPGGLQRAEAVTASQRNPTSHHAPGSRSLSPAKKVTTNSTAYGSQRARDREPSRGEERGRRVARKQPRRGRGHSPAPAARKNPCVRFCSGAPLPELRSEAPDRSLASFSLGWCSPRAKERMEATSGGGGGAGGGGGPDPGTGLEESMQRLGLGGGEEAAPPPAPAGMLPERPGETDCSYYLRTGTCAYGERCRYNHPRDRRAAAAVNGVGRTTSTVEYPERPGQPLCEYYVKNGTCKFGSNCKYDHPREGGFAPVVLNRSGYPLRPGEKECSYYMKTGHCKFGTTCKFHHPEHGVPETSTIYPPVQPSAISSAHPYTHLATLQMGRPPFVPGPFVPGSYPPMMLPSTVMPMQGWNPYVSHMNQVTPAGGQQTVQAGPPYGLSHQGPTSSVTYGSHYPPLYPSAGPSSINKQGYGFPERPGQPECEHYMKTGTCKFGPTCKYHHPQYFSAPNPNYMLNLLGLPLRPGSQPCAYYAQHGFCKFGPACKFDHPMGSLSYSPSASSLTDMPVAPYPLSFPVAHMAPAASSSDLRPQYTLTKESSANQQALPGTTYGHAGSISKVYAPHTLIRSPASTAAGMQAS</sequence>
<accession>A0A5J9UGK9</accession>
<keyword evidence="9" id="KW-1185">Reference proteome</keyword>
<dbReference type="InterPro" id="IPR036855">
    <property type="entry name" value="Znf_CCCH_sf"/>
</dbReference>
<dbReference type="GO" id="GO:0003677">
    <property type="term" value="F:DNA binding"/>
    <property type="evidence" value="ECO:0007669"/>
    <property type="project" value="UniProtKB-KW"/>
</dbReference>
<gene>
    <name evidence="8" type="ORF">EJB05_32143</name>
</gene>
<feature type="domain" description="C3H1-type" evidence="7">
    <location>
        <begin position="1034"/>
        <end position="1062"/>
    </location>
</feature>
<feature type="region of interest" description="Disordered" evidence="6">
    <location>
        <begin position="735"/>
        <end position="763"/>
    </location>
</feature>
<evidence type="ECO:0000256" key="6">
    <source>
        <dbReference type="SAM" id="MobiDB-lite"/>
    </source>
</evidence>
<feature type="compositionally biased region" description="Low complexity" evidence="6">
    <location>
        <begin position="603"/>
        <end position="612"/>
    </location>
</feature>
<dbReference type="GO" id="GO:0008270">
    <property type="term" value="F:zinc ion binding"/>
    <property type="evidence" value="ECO:0007669"/>
    <property type="project" value="UniProtKB-KW"/>
</dbReference>
<feature type="domain" description="C3H1-type" evidence="7">
    <location>
        <begin position="1080"/>
        <end position="1108"/>
    </location>
</feature>
<proteinExistence type="predicted"/>
<feature type="compositionally biased region" description="Low complexity" evidence="6">
    <location>
        <begin position="528"/>
        <end position="537"/>
    </location>
</feature>
<feature type="zinc finger region" description="C3H1-type" evidence="5">
    <location>
        <begin position="53"/>
        <end position="81"/>
    </location>
</feature>
<dbReference type="Pfam" id="PF00642">
    <property type="entry name" value="zf-CCCH"/>
    <property type="match status" value="10"/>
</dbReference>
<keyword evidence="4" id="KW-0238">DNA-binding</keyword>
<feature type="region of interest" description="Disordered" evidence="6">
    <location>
        <begin position="1"/>
        <end position="53"/>
    </location>
</feature>
<feature type="domain" description="C3H1-type" evidence="7">
    <location>
        <begin position="53"/>
        <end position="81"/>
    </location>
</feature>
<dbReference type="Proteomes" id="UP000324897">
    <property type="component" value="Unassembled WGS sequence"/>
</dbReference>
<evidence type="ECO:0000313" key="8">
    <source>
        <dbReference type="EMBL" id="TVU22447.1"/>
    </source>
</evidence>
<evidence type="ECO:0000256" key="4">
    <source>
        <dbReference type="ARBA" id="ARBA00023125"/>
    </source>
</evidence>
<feature type="region of interest" description="Disordered" evidence="6">
    <location>
        <begin position="525"/>
        <end position="578"/>
    </location>
</feature>
<protein>
    <recommendedName>
        <fullName evidence="7">C3H1-type domain-containing protein</fullName>
    </recommendedName>
</protein>
<dbReference type="GO" id="GO:0003729">
    <property type="term" value="F:mRNA binding"/>
    <property type="evidence" value="ECO:0007669"/>
    <property type="project" value="TreeGrafter"/>
</dbReference>
<dbReference type="EMBL" id="RWGY01000026">
    <property type="protein sequence ID" value="TVU22447.1"/>
    <property type="molecule type" value="Genomic_DNA"/>
</dbReference>
<evidence type="ECO:0000256" key="5">
    <source>
        <dbReference type="PROSITE-ProRule" id="PRU00723"/>
    </source>
</evidence>
<dbReference type="PANTHER" id="PTHR12506">
    <property type="entry name" value="PROTEIN PHOSPHATASE RELATED"/>
    <property type="match status" value="1"/>
</dbReference>
<dbReference type="SMART" id="SM00356">
    <property type="entry name" value="ZnF_C3H1"/>
    <property type="match status" value="10"/>
</dbReference>
<reference evidence="8 9" key="1">
    <citation type="journal article" date="2019" name="Sci. Rep.">
        <title>A high-quality genome of Eragrostis curvula grass provides insights into Poaceae evolution and supports new strategies to enhance forage quality.</title>
        <authorList>
            <person name="Carballo J."/>
            <person name="Santos B.A.C.M."/>
            <person name="Zappacosta D."/>
            <person name="Garbus I."/>
            <person name="Selva J.P."/>
            <person name="Gallo C.A."/>
            <person name="Diaz A."/>
            <person name="Albertini E."/>
            <person name="Caccamo M."/>
            <person name="Echenique V."/>
        </authorList>
    </citation>
    <scope>NUCLEOTIDE SEQUENCE [LARGE SCALE GENOMIC DNA]</scope>
    <source>
        <strain evidence="9">cv. Victoria</strain>
        <tissue evidence="8">Leaf</tissue>
    </source>
</reference>
<feature type="zinc finger region" description="C3H1-type" evidence="5">
    <location>
        <begin position="347"/>
        <end position="375"/>
    </location>
</feature>
<evidence type="ECO:0000259" key="7">
    <source>
        <dbReference type="PROSITE" id="PS50103"/>
    </source>
</evidence>
<feature type="domain" description="C3H1-type" evidence="7">
    <location>
        <begin position="881"/>
        <end position="909"/>
    </location>
</feature>
<feature type="zinc finger region" description="C3H1-type" evidence="5">
    <location>
        <begin position="147"/>
        <end position="175"/>
    </location>
</feature>
<evidence type="ECO:0000313" key="9">
    <source>
        <dbReference type="Proteomes" id="UP000324897"/>
    </source>
</evidence>
<evidence type="ECO:0000256" key="3">
    <source>
        <dbReference type="ARBA" id="ARBA00022833"/>
    </source>
</evidence>
<keyword evidence="1 5" id="KW-0479">Metal-binding</keyword>
<dbReference type="PANTHER" id="PTHR12506:SF80">
    <property type="entry name" value="ZINC FINGER CCCH DOMAIN-CONTAINING PROTEIN 6"/>
    <property type="match status" value="1"/>
</dbReference>
<feature type="domain" description="C3H1-type" evidence="7">
    <location>
        <begin position="102"/>
        <end position="130"/>
    </location>
</feature>
<dbReference type="InterPro" id="IPR050974">
    <property type="entry name" value="Plant_ZF_CCCH"/>
</dbReference>
<feature type="compositionally biased region" description="Basic residues" evidence="6">
    <location>
        <begin position="677"/>
        <end position="688"/>
    </location>
</feature>
<keyword evidence="2 5" id="KW-0863">Zinc-finger</keyword>
<dbReference type="Gramene" id="TVU22447">
    <property type="protein sequence ID" value="TVU22447"/>
    <property type="gene ID" value="EJB05_32143"/>
</dbReference>
<feature type="zinc finger region" description="C3H1-type" evidence="5">
    <location>
        <begin position="1034"/>
        <end position="1062"/>
    </location>
</feature>
<feature type="domain" description="C3H1-type" evidence="7">
    <location>
        <begin position="837"/>
        <end position="865"/>
    </location>
</feature>
<comment type="caution">
    <text evidence="8">The sequence shown here is derived from an EMBL/GenBank/DDBJ whole genome shotgun (WGS) entry which is preliminary data.</text>
</comment>
<feature type="zinc finger region" description="C3H1-type" evidence="5">
    <location>
        <begin position="102"/>
        <end position="130"/>
    </location>
</feature>
<feature type="compositionally biased region" description="Gly residues" evidence="6">
    <location>
        <begin position="741"/>
        <end position="755"/>
    </location>
</feature>
<feature type="zinc finger region" description="C3H1-type" evidence="5">
    <location>
        <begin position="787"/>
        <end position="815"/>
    </location>
</feature>
<evidence type="ECO:0000256" key="1">
    <source>
        <dbReference type="ARBA" id="ARBA00022723"/>
    </source>
</evidence>
<feature type="region of interest" description="Disordered" evidence="6">
    <location>
        <begin position="598"/>
        <end position="701"/>
    </location>
</feature>
<feature type="zinc finger region" description="C3H1-type" evidence="5">
    <location>
        <begin position="837"/>
        <end position="865"/>
    </location>
</feature>
<evidence type="ECO:0000256" key="2">
    <source>
        <dbReference type="ARBA" id="ARBA00022771"/>
    </source>
</evidence>
<feature type="zinc finger region" description="C3H1-type" evidence="5">
    <location>
        <begin position="301"/>
        <end position="329"/>
    </location>
</feature>
<feature type="domain" description="C3H1-type" evidence="7">
    <location>
        <begin position="301"/>
        <end position="329"/>
    </location>
</feature>
<feature type="zinc finger region" description="C3H1-type" evidence="5">
    <location>
        <begin position="881"/>
        <end position="909"/>
    </location>
</feature>
<dbReference type="SUPFAM" id="SSF90229">
    <property type="entry name" value="CCCH zinc finger"/>
    <property type="match status" value="10"/>
</dbReference>
<dbReference type="Gene3D" id="2.30.30.1190">
    <property type="match status" value="2"/>
</dbReference>
<keyword evidence="3 5" id="KW-0862">Zinc</keyword>
<organism evidence="8 9">
    <name type="scientific">Eragrostis curvula</name>
    <name type="common">weeping love grass</name>
    <dbReference type="NCBI Taxonomy" id="38414"/>
    <lineage>
        <taxon>Eukaryota</taxon>
        <taxon>Viridiplantae</taxon>
        <taxon>Streptophyta</taxon>
        <taxon>Embryophyta</taxon>
        <taxon>Tracheophyta</taxon>
        <taxon>Spermatophyta</taxon>
        <taxon>Magnoliopsida</taxon>
        <taxon>Liliopsida</taxon>
        <taxon>Poales</taxon>
        <taxon>Poaceae</taxon>
        <taxon>PACMAD clade</taxon>
        <taxon>Chloridoideae</taxon>
        <taxon>Eragrostideae</taxon>
        <taxon>Eragrostidinae</taxon>
        <taxon>Eragrostis</taxon>
    </lineage>
</organism>
<dbReference type="Gene3D" id="4.10.1000.10">
    <property type="entry name" value="Zinc finger, CCCH-type"/>
    <property type="match status" value="4"/>
</dbReference>
<feature type="domain" description="C3H1-type" evidence="7">
    <location>
        <begin position="787"/>
        <end position="815"/>
    </location>
</feature>
<dbReference type="PROSITE" id="PS50103">
    <property type="entry name" value="ZF_C3H1"/>
    <property type="match status" value="10"/>
</dbReference>
<name>A0A5J9UGK9_9POAL</name>
<feature type="compositionally biased region" description="Basic and acidic residues" evidence="6">
    <location>
        <begin position="1"/>
        <end position="15"/>
    </location>
</feature>
<feature type="zinc finger region" description="C3H1-type" evidence="5">
    <location>
        <begin position="1080"/>
        <end position="1108"/>
    </location>
</feature>